<dbReference type="InterPro" id="IPR001387">
    <property type="entry name" value="Cro/C1-type_HTH"/>
</dbReference>
<feature type="domain" description="HTH cro/C1-type" evidence="1">
    <location>
        <begin position="4"/>
        <end position="25"/>
    </location>
</feature>
<dbReference type="PROSITE" id="PS50943">
    <property type="entry name" value="HTH_CROC1"/>
    <property type="match status" value="1"/>
</dbReference>
<dbReference type="InterPro" id="IPR010982">
    <property type="entry name" value="Lambda_DNA-bd_dom_sf"/>
</dbReference>
<dbReference type="Gene3D" id="1.10.260.40">
    <property type="entry name" value="lambda repressor-like DNA-binding domains"/>
    <property type="match status" value="1"/>
</dbReference>
<dbReference type="RefSeq" id="WP_219760014.1">
    <property type="nucleotide sequence ID" value="NZ_JAHXRS010000019.1"/>
</dbReference>
<dbReference type="Proteomes" id="UP000724268">
    <property type="component" value="Unassembled WGS sequence"/>
</dbReference>
<gene>
    <name evidence="2" type="ORF">KZX47_10270</name>
</gene>
<protein>
    <recommendedName>
        <fullName evidence="1">HTH cro/C1-type domain-containing protein</fullName>
    </recommendedName>
</protein>
<evidence type="ECO:0000313" key="3">
    <source>
        <dbReference type="Proteomes" id="UP000724268"/>
    </source>
</evidence>
<accession>A0ABS6ZZN6</accession>
<comment type="caution">
    <text evidence="2">The sequence shown here is derived from an EMBL/GenBank/DDBJ whole genome shotgun (WGS) entry which is preliminary data.</text>
</comment>
<proteinExistence type="predicted"/>
<evidence type="ECO:0000259" key="1">
    <source>
        <dbReference type="PROSITE" id="PS50943"/>
    </source>
</evidence>
<dbReference type="EMBL" id="JAHXRS010000019">
    <property type="protein sequence ID" value="MBW6395533.1"/>
    <property type="molecule type" value="Genomic_DNA"/>
</dbReference>
<sequence>MSVLAELRRRAGLTTEELARRAGVSYHVVAAHQRRGYRYGWRGDNLFRVAKVLAEALGMEEGEVARLLMGEKPA</sequence>
<evidence type="ECO:0000313" key="2">
    <source>
        <dbReference type="EMBL" id="MBW6395533.1"/>
    </source>
</evidence>
<name>A0ABS6ZZN6_9DEIN</name>
<organism evidence="2 3">
    <name type="scientific">Thermus brevis</name>
    <dbReference type="NCBI Taxonomy" id="2862456"/>
    <lineage>
        <taxon>Bacteria</taxon>
        <taxon>Thermotogati</taxon>
        <taxon>Deinococcota</taxon>
        <taxon>Deinococci</taxon>
        <taxon>Thermales</taxon>
        <taxon>Thermaceae</taxon>
        <taxon>Thermus</taxon>
    </lineage>
</organism>
<reference evidence="2 3" key="1">
    <citation type="submission" date="2021-07" db="EMBL/GenBank/DDBJ databases">
        <title>Thermus aquaticus gen. n. and sp. n., a nonsporulating extreme thermophile.</title>
        <authorList>
            <person name="Hu C.-J."/>
            <person name="Li W.-J."/>
            <person name="Xian W.-D."/>
        </authorList>
    </citation>
    <scope>NUCLEOTIDE SEQUENCE [LARGE SCALE GENOMIC DNA]</scope>
    <source>
        <strain evidence="2 3">SYSU G05001</strain>
    </source>
</reference>
<keyword evidence="3" id="KW-1185">Reference proteome</keyword>
<dbReference type="SUPFAM" id="SSF47413">
    <property type="entry name" value="lambda repressor-like DNA-binding domains"/>
    <property type="match status" value="1"/>
</dbReference>